<dbReference type="GO" id="GO:0140359">
    <property type="term" value="F:ABC-type transporter activity"/>
    <property type="evidence" value="ECO:0007669"/>
    <property type="project" value="InterPro"/>
</dbReference>
<dbReference type="Proteomes" id="UP001152747">
    <property type="component" value="Unassembled WGS sequence"/>
</dbReference>
<keyword evidence="3" id="KW-0813">Transport</keyword>
<keyword evidence="5" id="KW-0547">Nucleotide-binding</keyword>
<reference evidence="11" key="1">
    <citation type="submission" date="2022-11" db="EMBL/GenBank/DDBJ databases">
        <authorList>
            <person name="Kikuchi T."/>
        </authorList>
    </citation>
    <scope>NUCLEOTIDE SEQUENCE</scope>
    <source>
        <strain evidence="11">PS1010</strain>
    </source>
</reference>
<evidence type="ECO:0000256" key="2">
    <source>
        <dbReference type="ARBA" id="ARBA00005814"/>
    </source>
</evidence>
<keyword evidence="12" id="KW-1185">Reference proteome</keyword>
<evidence type="ECO:0000256" key="4">
    <source>
        <dbReference type="ARBA" id="ARBA00022692"/>
    </source>
</evidence>
<evidence type="ECO:0000256" key="6">
    <source>
        <dbReference type="ARBA" id="ARBA00022840"/>
    </source>
</evidence>
<dbReference type="InterPro" id="IPR013525">
    <property type="entry name" value="ABC2_TM"/>
</dbReference>
<organism evidence="11 12">
    <name type="scientific">Caenorhabditis angaria</name>
    <dbReference type="NCBI Taxonomy" id="860376"/>
    <lineage>
        <taxon>Eukaryota</taxon>
        <taxon>Metazoa</taxon>
        <taxon>Ecdysozoa</taxon>
        <taxon>Nematoda</taxon>
        <taxon>Chromadorea</taxon>
        <taxon>Rhabditida</taxon>
        <taxon>Rhabditina</taxon>
        <taxon>Rhabditomorpha</taxon>
        <taxon>Rhabditoidea</taxon>
        <taxon>Rhabditidae</taxon>
        <taxon>Peloderinae</taxon>
        <taxon>Caenorhabditis</taxon>
    </lineage>
</organism>
<dbReference type="GO" id="GO:0016887">
    <property type="term" value="F:ATP hydrolysis activity"/>
    <property type="evidence" value="ECO:0007669"/>
    <property type="project" value="InterPro"/>
</dbReference>
<keyword evidence="4 9" id="KW-0812">Transmembrane</keyword>
<evidence type="ECO:0000259" key="10">
    <source>
        <dbReference type="PROSITE" id="PS50893"/>
    </source>
</evidence>
<dbReference type="PROSITE" id="PS50893">
    <property type="entry name" value="ABC_TRANSPORTER_2"/>
    <property type="match status" value="1"/>
</dbReference>
<dbReference type="InterPro" id="IPR003593">
    <property type="entry name" value="AAA+_ATPase"/>
</dbReference>
<dbReference type="InterPro" id="IPR003439">
    <property type="entry name" value="ABC_transporter-like_ATP-bd"/>
</dbReference>
<dbReference type="PANTHER" id="PTHR48041:SF68">
    <property type="entry name" value="ABC TRANSPORTER DOMAIN-CONTAINING PROTEIN"/>
    <property type="match status" value="1"/>
</dbReference>
<evidence type="ECO:0000256" key="3">
    <source>
        <dbReference type="ARBA" id="ARBA00022448"/>
    </source>
</evidence>
<dbReference type="AlphaFoldDB" id="A0A9P1N014"/>
<feature type="transmembrane region" description="Helical" evidence="9">
    <location>
        <begin position="519"/>
        <end position="541"/>
    </location>
</feature>
<feature type="transmembrane region" description="Helical" evidence="9">
    <location>
        <begin position="494"/>
        <end position="513"/>
    </location>
</feature>
<feature type="transmembrane region" description="Helical" evidence="9">
    <location>
        <begin position="438"/>
        <end position="459"/>
    </location>
</feature>
<evidence type="ECO:0000256" key="1">
    <source>
        <dbReference type="ARBA" id="ARBA00004141"/>
    </source>
</evidence>
<proteinExistence type="inferred from homology"/>
<evidence type="ECO:0000256" key="7">
    <source>
        <dbReference type="ARBA" id="ARBA00022989"/>
    </source>
</evidence>
<evidence type="ECO:0000313" key="12">
    <source>
        <dbReference type="Proteomes" id="UP001152747"/>
    </source>
</evidence>
<dbReference type="CDD" id="cd03213">
    <property type="entry name" value="ABCG_EPDR"/>
    <property type="match status" value="1"/>
</dbReference>
<name>A0A9P1N014_9PELO</name>
<dbReference type="SUPFAM" id="SSF52540">
    <property type="entry name" value="P-loop containing nucleoside triphosphate hydrolases"/>
    <property type="match status" value="1"/>
</dbReference>
<feature type="transmembrane region" description="Helical" evidence="9">
    <location>
        <begin position="635"/>
        <end position="655"/>
    </location>
</feature>
<dbReference type="InterPro" id="IPR050352">
    <property type="entry name" value="ABCG_transporters"/>
</dbReference>
<dbReference type="OrthoDB" id="66620at2759"/>
<evidence type="ECO:0000256" key="9">
    <source>
        <dbReference type="SAM" id="Phobius"/>
    </source>
</evidence>
<accession>A0A9P1N014</accession>
<keyword evidence="8 9" id="KW-0472">Membrane</keyword>
<gene>
    <name evidence="11" type="ORF">CAMP_LOCUS5597</name>
</gene>
<protein>
    <recommendedName>
        <fullName evidence="10">ABC transporter domain-containing protein</fullName>
    </recommendedName>
</protein>
<sequence length="661" mass="75629">MSTSTDTWSVELEMKNKKRRGCCLGKTRKKTSKSEEDSDCLSISSRILQTFDPLSYKPKVWPRKLVFKEIQANLVQNGLEVKILKNIAGVCKPGQLTFIMGPSGVGKTTLLNILTGRSLEHIQSMGNVFVNGRYMDPSEMKKISAYVEKDDHFIEELTVRETIRFAARMRSVKLLKEKELDRIVDEMIFCMGLDACQNSRVGSKASGRGCLSRGERKKLAFACEILNDPPILFCDEPTSGLDFFMSAQVMKVLKQLANEGKTIVCTVHTPSTTVFDLADNLILLAQGEIVYNGPARSAVRFFQKCRYISSKFVNSPENLMNFISQAYDETDEEYDERVQVMINEFAAVSLKPEFSICSNRSSSRRIRDEGDDEEIVRKMNREWHQQVLYVALRDLKMMKRKKFEMMWKIVQTITISIIIGCMYHGTKIHKDHLLNFRGFAWGSVIMVDFLFMIPSAYIFHRDYPIIIREYNSNLYDPFAYFIAKSTIETVQYTIFPLVFGTITISMMSLPISFQAISNYFAITFLIALNAISSAHAIAAIFINPVVTITVLLALNLPFMSLSGFYISVDEIPSWLRPLSFVSWYRRGFEVITVSYFGDVGEIPGCHHHQNLTKWRTGKDFIDSQSFLPFLVPLDYGVIVLFIIFWKIVGILGFRWRVDRNS</sequence>
<comment type="caution">
    <text evidence="11">The sequence shown here is derived from an EMBL/GenBank/DDBJ whole genome shotgun (WGS) entry which is preliminary data.</text>
</comment>
<keyword evidence="7 9" id="KW-1133">Transmembrane helix</keyword>
<dbReference type="Pfam" id="PF01061">
    <property type="entry name" value="ABC2_membrane"/>
    <property type="match status" value="1"/>
</dbReference>
<dbReference type="GO" id="GO:0005524">
    <property type="term" value="F:ATP binding"/>
    <property type="evidence" value="ECO:0007669"/>
    <property type="project" value="UniProtKB-KW"/>
</dbReference>
<evidence type="ECO:0000313" key="11">
    <source>
        <dbReference type="EMBL" id="CAI5442960.1"/>
    </source>
</evidence>
<comment type="similarity">
    <text evidence="2">Belongs to the ABC transporter superfamily. ABCG family. Eye pigment precursor importer (TC 3.A.1.204) subfamily.</text>
</comment>
<evidence type="ECO:0000256" key="8">
    <source>
        <dbReference type="ARBA" id="ARBA00023136"/>
    </source>
</evidence>
<dbReference type="InterPro" id="IPR027417">
    <property type="entry name" value="P-loop_NTPase"/>
</dbReference>
<dbReference type="SMART" id="SM00382">
    <property type="entry name" value="AAA"/>
    <property type="match status" value="1"/>
</dbReference>
<dbReference type="GO" id="GO:0005886">
    <property type="term" value="C:plasma membrane"/>
    <property type="evidence" value="ECO:0007669"/>
    <property type="project" value="TreeGrafter"/>
</dbReference>
<comment type="subcellular location">
    <subcellularLocation>
        <location evidence="1">Membrane</location>
        <topology evidence="1">Multi-pass membrane protein</topology>
    </subcellularLocation>
</comment>
<feature type="domain" description="ABC transporter" evidence="10">
    <location>
        <begin position="65"/>
        <end position="311"/>
    </location>
</feature>
<feature type="transmembrane region" description="Helical" evidence="9">
    <location>
        <begin position="548"/>
        <end position="568"/>
    </location>
</feature>
<dbReference type="PANTHER" id="PTHR48041">
    <property type="entry name" value="ABC TRANSPORTER G FAMILY MEMBER 28"/>
    <property type="match status" value="1"/>
</dbReference>
<feature type="transmembrane region" description="Helical" evidence="9">
    <location>
        <begin position="405"/>
        <end position="426"/>
    </location>
</feature>
<dbReference type="Pfam" id="PF00005">
    <property type="entry name" value="ABC_tran"/>
    <property type="match status" value="1"/>
</dbReference>
<evidence type="ECO:0000256" key="5">
    <source>
        <dbReference type="ARBA" id="ARBA00022741"/>
    </source>
</evidence>
<dbReference type="Gene3D" id="3.40.50.300">
    <property type="entry name" value="P-loop containing nucleotide triphosphate hydrolases"/>
    <property type="match status" value="1"/>
</dbReference>
<dbReference type="EMBL" id="CANHGI010000002">
    <property type="protein sequence ID" value="CAI5442960.1"/>
    <property type="molecule type" value="Genomic_DNA"/>
</dbReference>
<keyword evidence="6" id="KW-0067">ATP-binding</keyword>